<keyword evidence="1" id="KW-0175">Coiled coil</keyword>
<organism evidence="4 5">
    <name type="scientific">Trachymyrmex cornetzi</name>
    <dbReference type="NCBI Taxonomy" id="471704"/>
    <lineage>
        <taxon>Eukaryota</taxon>
        <taxon>Metazoa</taxon>
        <taxon>Ecdysozoa</taxon>
        <taxon>Arthropoda</taxon>
        <taxon>Hexapoda</taxon>
        <taxon>Insecta</taxon>
        <taxon>Pterygota</taxon>
        <taxon>Neoptera</taxon>
        <taxon>Endopterygota</taxon>
        <taxon>Hymenoptera</taxon>
        <taxon>Apocrita</taxon>
        <taxon>Aculeata</taxon>
        <taxon>Formicoidea</taxon>
        <taxon>Formicidae</taxon>
        <taxon>Myrmicinae</taxon>
        <taxon>Trachymyrmex</taxon>
    </lineage>
</organism>
<protein>
    <recommendedName>
        <fullName evidence="3">SAP domain-containing protein</fullName>
    </recommendedName>
</protein>
<evidence type="ECO:0000259" key="3">
    <source>
        <dbReference type="SMART" id="SM00513"/>
    </source>
</evidence>
<dbReference type="SMART" id="SM00513">
    <property type="entry name" value="SAP"/>
    <property type="match status" value="1"/>
</dbReference>
<dbReference type="EMBL" id="KQ980204">
    <property type="protein sequence ID" value="KYN17272.1"/>
    <property type="molecule type" value="Genomic_DNA"/>
</dbReference>
<dbReference type="Proteomes" id="UP000078492">
    <property type="component" value="Unassembled WGS sequence"/>
</dbReference>
<feature type="non-terminal residue" evidence="4">
    <location>
        <position position="1"/>
    </location>
</feature>
<keyword evidence="5" id="KW-1185">Reference proteome</keyword>
<name>A0A195DX27_9HYME</name>
<dbReference type="STRING" id="471704.A0A195DX27"/>
<sequence>IAMDGPYQFTVAQLKEIAKQRKVSASGLKAEIIKRLMDADPEGTWMTEYSPDREEEGECEDDQLKHERDRNELLRQKLEIARRERDLAQRNVTLVQRELKLTNRGIRQNLANFPAEDGNRMHEMRGQEQQQAEVRATPPLRAVVKGIGDLLGEFDETNRNFADWEKQVRLVKRLFMVDDAIMKIIISSKLKGKIGQWFRSRSEHTEMTLDELLSTMKGLIMIMS</sequence>
<dbReference type="InterPro" id="IPR003034">
    <property type="entry name" value="SAP_dom"/>
</dbReference>
<evidence type="ECO:0000256" key="2">
    <source>
        <dbReference type="SAM" id="MobiDB-lite"/>
    </source>
</evidence>
<evidence type="ECO:0000256" key="1">
    <source>
        <dbReference type="SAM" id="Coils"/>
    </source>
</evidence>
<feature type="region of interest" description="Disordered" evidence="2">
    <location>
        <begin position="43"/>
        <end position="63"/>
    </location>
</feature>
<dbReference type="Gene3D" id="1.10.720.30">
    <property type="entry name" value="SAP domain"/>
    <property type="match status" value="1"/>
</dbReference>
<feature type="domain" description="SAP" evidence="3">
    <location>
        <begin position="6"/>
        <end position="40"/>
    </location>
</feature>
<dbReference type="AlphaFoldDB" id="A0A195DX27"/>
<dbReference type="SUPFAM" id="SSF68906">
    <property type="entry name" value="SAP domain"/>
    <property type="match status" value="1"/>
</dbReference>
<evidence type="ECO:0000313" key="4">
    <source>
        <dbReference type="EMBL" id="KYN17272.1"/>
    </source>
</evidence>
<dbReference type="Pfam" id="PF02037">
    <property type="entry name" value="SAP"/>
    <property type="match status" value="1"/>
</dbReference>
<gene>
    <name evidence="4" type="ORF">ALC57_10492</name>
</gene>
<proteinExistence type="predicted"/>
<reference evidence="4 5" key="1">
    <citation type="submission" date="2015-09" db="EMBL/GenBank/DDBJ databases">
        <title>Trachymyrmex cornetzi WGS genome.</title>
        <authorList>
            <person name="Nygaard S."/>
            <person name="Hu H."/>
            <person name="Boomsma J."/>
            <person name="Zhang G."/>
        </authorList>
    </citation>
    <scope>NUCLEOTIDE SEQUENCE [LARGE SCALE GENOMIC DNA]</scope>
    <source>
        <strain evidence="4">Tcor2-1</strain>
        <tissue evidence="4">Whole body</tissue>
    </source>
</reference>
<evidence type="ECO:0000313" key="5">
    <source>
        <dbReference type="Proteomes" id="UP000078492"/>
    </source>
</evidence>
<feature type="coiled-coil region" evidence="1">
    <location>
        <begin position="64"/>
        <end position="98"/>
    </location>
</feature>
<dbReference type="InterPro" id="IPR036361">
    <property type="entry name" value="SAP_dom_sf"/>
</dbReference>
<accession>A0A195DX27</accession>